<comment type="caution">
    <text evidence="2">The sequence shown here is derived from an EMBL/GenBank/DDBJ whole genome shotgun (WGS) entry which is preliminary data.</text>
</comment>
<feature type="region of interest" description="Disordered" evidence="1">
    <location>
        <begin position="21"/>
        <end position="49"/>
    </location>
</feature>
<sequence length="455" mass="46884">MALLASLKRDFGAKVAYRMADPTQGSARRREESSSAAGPTTGGGSFLPSFSVRATTWGGKSRSRYGGRQHALAPLSVGGSDSRGDGGQVRWPLSAEDYAGGSRLALASACGLLQCTALESSTAGSASAVGLPALRPLLVLAGIFLQLRPLLVMAGIFLDLRPLLVMAGTFLDLRPLLVVAEIFRIPAGDIPSLRYAVPGTYPWQGAAHLPSGGRMLARPFPFPAAPGQSTASPSRQDTDTAARSSAGNIADQAGRDAGHLRLGAGSSAAGLTAPRQLGENIFPIFNLPGIVSPEARNSDITSGVASGGMGLILRGLGELAGLWGSGLSRGSLPSAAWLGNTGSFEGSRQLSEVTGTSSSAGPAADTGSSSREKDGTAPGSGSGIDAPGPDPMLVWIMGHSYVVWAALRAAVRPDGRQLGLSRETVTLRWIGFCQNQKQKKITQETENVNSNVVLQ</sequence>
<gene>
    <name evidence="2" type="ORF">RIMI_LOCUS18416818</name>
</gene>
<organism evidence="2 3">
    <name type="scientific">Ranitomeya imitator</name>
    <name type="common">mimic poison frog</name>
    <dbReference type="NCBI Taxonomy" id="111125"/>
    <lineage>
        <taxon>Eukaryota</taxon>
        <taxon>Metazoa</taxon>
        <taxon>Chordata</taxon>
        <taxon>Craniata</taxon>
        <taxon>Vertebrata</taxon>
        <taxon>Euteleostomi</taxon>
        <taxon>Amphibia</taxon>
        <taxon>Batrachia</taxon>
        <taxon>Anura</taxon>
        <taxon>Neobatrachia</taxon>
        <taxon>Hyloidea</taxon>
        <taxon>Dendrobatidae</taxon>
        <taxon>Dendrobatinae</taxon>
        <taxon>Ranitomeya</taxon>
    </lineage>
</organism>
<protein>
    <submittedName>
        <fullName evidence="2">Uncharacterized protein</fullName>
    </submittedName>
</protein>
<reference evidence="2" key="1">
    <citation type="submission" date="2023-07" db="EMBL/GenBank/DDBJ databases">
        <authorList>
            <person name="Stuckert A."/>
        </authorList>
    </citation>
    <scope>NUCLEOTIDE SEQUENCE</scope>
</reference>
<keyword evidence="3" id="KW-1185">Reference proteome</keyword>
<dbReference type="Proteomes" id="UP001176940">
    <property type="component" value="Unassembled WGS sequence"/>
</dbReference>
<feature type="region of interest" description="Disordered" evidence="1">
    <location>
        <begin position="220"/>
        <end position="246"/>
    </location>
</feature>
<feature type="region of interest" description="Disordered" evidence="1">
    <location>
        <begin position="347"/>
        <end position="386"/>
    </location>
</feature>
<dbReference type="EMBL" id="CAUEEQ010056078">
    <property type="protein sequence ID" value="CAJ0962883.1"/>
    <property type="molecule type" value="Genomic_DNA"/>
</dbReference>
<evidence type="ECO:0000256" key="1">
    <source>
        <dbReference type="SAM" id="MobiDB-lite"/>
    </source>
</evidence>
<name>A0ABN9M9W3_9NEOB</name>
<evidence type="ECO:0000313" key="3">
    <source>
        <dbReference type="Proteomes" id="UP001176940"/>
    </source>
</evidence>
<evidence type="ECO:0000313" key="2">
    <source>
        <dbReference type="EMBL" id="CAJ0962883.1"/>
    </source>
</evidence>
<proteinExistence type="predicted"/>
<accession>A0ABN9M9W3</accession>
<feature type="compositionally biased region" description="Polar residues" evidence="1">
    <location>
        <begin position="347"/>
        <end position="360"/>
    </location>
</feature>
<feature type="compositionally biased region" description="Polar residues" evidence="1">
    <location>
        <begin position="227"/>
        <end position="246"/>
    </location>
</feature>